<keyword evidence="8" id="KW-0902">Two-component regulatory system</keyword>
<feature type="transmembrane region" description="Helical" evidence="9">
    <location>
        <begin position="154"/>
        <end position="171"/>
    </location>
</feature>
<evidence type="ECO:0000256" key="2">
    <source>
        <dbReference type="ARBA" id="ARBA00012438"/>
    </source>
</evidence>
<dbReference type="Pfam" id="PF23539">
    <property type="entry name" value="DUF7134"/>
    <property type="match status" value="1"/>
</dbReference>
<dbReference type="AlphaFoldDB" id="A0A917UHD0"/>
<feature type="domain" description="DUF7134" evidence="12">
    <location>
        <begin position="37"/>
        <end position="178"/>
    </location>
</feature>
<dbReference type="CDD" id="cd16917">
    <property type="entry name" value="HATPase_UhpB-NarQ-NarX-like"/>
    <property type="match status" value="1"/>
</dbReference>
<evidence type="ECO:0000256" key="1">
    <source>
        <dbReference type="ARBA" id="ARBA00000085"/>
    </source>
</evidence>
<evidence type="ECO:0000256" key="7">
    <source>
        <dbReference type="ARBA" id="ARBA00022840"/>
    </source>
</evidence>
<dbReference type="InterPro" id="IPR055558">
    <property type="entry name" value="DUF7134"/>
</dbReference>
<evidence type="ECO:0000256" key="6">
    <source>
        <dbReference type="ARBA" id="ARBA00022777"/>
    </source>
</evidence>
<keyword evidence="3" id="KW-0597">Phosphoprotein</keyword>
<keyword evidence="6" id="KW-0418">Kinase</keyword>
<feature type="domain" description="Signal transduction histidine kinase subgroup 3 dimerisation and phosphoacceptor" evidence="11">
    <location>
        <begin position="196"/>
        <end position="260"/>
    </location>
</feature>
<feature type="domain" description="Histidine kinase/HSP90-like ATPase" evidence="10">
    <location>
        <begin position="295"/>
        <end position="387"/>
    </location>
</feature>
<dbReference type="PANTHER" id="PTHR24421">
    <property type="entry name" value="NITRATE/NITRITE SENSOR PROTEIN NARX-RELATED"/>
    <property type="match status" value="1"/>
</dbReference>
<evidence type="ECO:0000259" key="12">
    <source>
        <dbReference type="Pfam" id="PF23539"/>
    </source>
</evidence>
<evidence type="ECO:0000256" key="9">
    <source>
        <dbReference type="SAM" id="Phobius"/>
    </source>
</evidence>
<dbReference type="EMBL" id="BMPI01000107">
    <property type="protein sequence ID" value="GGM86480.1"/>
    <property type="molecule type" value="Genomic_DNA"/>
</dbReference>
<dbReference type="Gene3D" id="1.20.5.1930">
    <property type="match status" value="1"/>
</dbReference>
<comment type="catalytic activity">
    <reaction evidence="1">
        <text>ATP + protein L-histidine = ADP + protein N-phospho-L-histidine.</text>
        <dbReference type="EC" id="2.7.13.3"/>
    </reaction>
</comment>
<evidence type="ECO:0000313" key="13">
    <source>
        <dbReference type="EMBL" id="GGM86480.1"/>
    </source>
</evidence>
<evidence type="ECO:0000256" key="5">
    <source>
        <dbReference type="ARBA" id="ARBA00022741"/>
    </source>
</evidence>
<keyword evidence="9" id="KW-1133">Transmembrane helix</keyword>
<dbReference type="Gene3D" id="3.30.565.10">
    <property type="entry name" value="Histidine kinase-like ATPase, C-terminal domain"/>
    <property type="match status" value="1"/>
</dbReference>
<gene>
    <name evidence="13" type="ORF">GCM10007977_105490</name>
</gene>
<name>A0A917UHD0_9ACTN</name>
<accession>A0A917UHD0</accession>
<evidence type="ECO:0000313" key="14">
    <source>
        <dbReference type="Proteomes" id="UP000642070"/>
    </source>
</evidence>
<proteinExistence type="predicted"/>
<dbReference type="InterPro" id="IPR003594">
    <property type="entry name" value="HATPase_dom"/>
</dbReference>
<reference evidence="13" key="2">
    <citation type="submission" date="2020-09" db="EMBL/GenBank/DDBJ databases">
        <authorList>
            <person name="Sun Q."/>
            <person name="Ohkuma M."/>
        </authorList>
    </citation>
    <scope>NUCLEOTIDE SEQUENCE</scope>
    <source>
        <strain evidence="13">JCM 19831</strain>
    </source>
</reference>
<keyword evidence="7" id="KW-0067">ATP-binding</keyword>
<sequence>MDGRRNRASSRGPTNVLPWKEPVRILGRVYGLARLVWTRDAALAAVLAGVSLTALPDGRPRWVQVALLVVLAAALLWRRRRPLAAAAVVLGAAWLGLLGTVWREHLPLGHLAVEVVVCTLVQAGRRAAAAVVSAAGAGFFVAWAIRWYPGIDAYWGSAGFCLSLAVAWLLGEYLRARQARAAAERRALAATAAAGERARIARELHDVLAHSVGVMVVNAEGARLMRHVDPAVVDRTLELISTTGRGALEELRRLLAALDEHASTAADLEDLVRRNGAGLHVTGTADGVPPEILAQAYRIVQEALTNVVKHAGAGARADVRVGFGTPGRRRTLRIEVLDAGGTGGAAGLPSSGRGLAGMRERVALAGGTLTAEPVEAGGFRVVATLPVGSTAGSQPRTAGAQAAIGRIGL</sequence>
<dbReference type="GO" id="GO:0000155">
    <property type="term" value="F:phosphorelay sensor kinase activity"/>
    <property type="evidence" value="ECO:0007669"/>
    <property type="project" value="InterPro"/>
</dbReference>
<dbReference type="SUPFAM" id="SSF55874">
    <property type="entry name" value="ATPase domain of HSP90 chaperone/DNA topoisomerase II/histidine kinase"/>
    <property type="match status" value="1"/>
</dbReference>
<dbReference type="PANTHER" id="PTHR24421:SF10">
    <property type="entry name" value="NITRATE_NITRITE SENSOR PROTEIN NARQ"/>
    <property type="match status" value="1"/>
</dbReference>
<dbReference type="Pfam" id="PF02518">
    <property type="entry name" value="HATPase_c"/>
    <property type="match status" value="1"/>
</dbReference>
<feature type="transmembrane region" description="Helical" evidence="9">
    <location>
        <begin position="84"/>
        <end position="102"/>
    </location>
</feature>
<dbReference type="GO" id="GO:0046983">
    <property type="term" value="F:protein dimerization activity"/>
    <property type="evidence" value="ECO:0007669"/>
    <property type="project" value="InterPro"/>
</dbReference>
<keyword evidence="9" id="KW-0812">Transmembrane</keyword>
<evidence type="ECO:0000256" key="3">
    <source>
        <dbReference type="ARBA" id="ARBA00022553"/>
    </source>
</evidence>
<keyword evidence="5" id="KW-0547">Nucleotide-binding</keyword>
<dbReference type="Proteomes" id="UP000642070">
    <property type="component" value="Unassembled WGS sequence"/>
</dbReference>
<evidence type="ECO:0000256" key="8">
    <source>
        <dbReference type="ARBA" id="ARBA00023012"/>
    </source>
</evidence>
<reference evidence="13" key="1">
    <citation type="journal article" date="2014" name="Int. J. Syst. Evol. Microbiol.">
        <title>Complete genome sequence of Corynebacterium casei LMG S-19264T (=DSM 44701T), isolated from a smear-ripened cheese.</title>
        <authorList>
            <consortium name="US DOE Joint Genome Institute (JGI-PGF)"/>
            <person name="Walter F."/>
            <person name="Albersmeier A."/>
            <person name="Kalinowski J."/>
            <person name="Ruckert C."/>
        </authorList>
    </citation>
    <scope>NUCLEOTIDE SEQUENCE</scope>
    <source>
        <strain evidence="13">JCM 19831</strain>
    </source>
</reference>
<organism evidence="13 14">
    <name type="scientific">Dactylosporangium sucinum</name>
    <dbReference type="NCBI Taxonomy" id="1424081"/>
    <lineage>
        <taxon>Bacteria</taxon>
        <taxon>Bacillati</taxon>
        <taxon>Actinomycetota</taxon>
        <taxon>Actinomycetes</taxon>
        <taxon>Micromonosporales</taxon>
        <taxon>Micromonosporaceae</taxon>
        <taxon>Dactylosporangium</taxon>
    </lineage>
</organism>
<dbReference type="EC" id="2.7.13.3" evidence="2"/>
<feature type="transmembrane region" description="Helical" evidence="9">
    <location>
        <begin position="131"/>
        <end position="148"/>
    </location>
</feature>
<dbReference type="InterPro" id="IPR036890">
    <property type="entry name" value="HATPase_C_sf"/>
</dbReference>
<dbReference type="GO" id="GO:0005524">
    <property type="term" value="F:ATP binding"/>
    <property type="evidence" value="ECO:0007669"/>
    <property type="project" value="UniProtKB-KW"/>
</dbReference>
<keyword evidence="9" id="KW-0472">Membrane</keyword>
<evidence type="ECO:0000259" key="10">
    <source>
        <dbReference type="Pfam" id="PF02518"/>
    </source>
</evidence>
<keyword evidence="14" id="KW-1185">Reference proteome</keyword>
<dbReference type="GO" id="GO:0016020">
    <property type="term" value="C:membrane"/>
    <property type="evidence" value="ECO:0007669"/>
    <property type="project" value="InterPro"/>
</dbReference>
<dbReference type="InterPro" id="IPR050482">
    <property type="entry name" value="Sensor_HK_TwoCompSys"/>
</dbReference>
<evidence type="ECO:0000256" key="4">
    <source>
        <dbReference type="ARBA" id="ARBA00022679"/>
    </source>
</evidence>
<comment type="caution">
    <text evidence="13">The sequence shown here is derived from an EMBL/GenBank/DDBJ whole genome shotgun (WGS) entry which is preliminary data.</text>
</comment>
<evidence type="ECO:0000259" key="11">
    <source>
        <dbReference type="Pfam" id="PF07730"/>
    </source>
</evidence>
<dbReference type="Pfam" id="PF07730">
    <property type="entry name" value="HisKA_3"/>
    <property type="match status" value="1"/>
</dbReference>
<keyword evidence="4" id="KW-0808">Transferase</keyword>
<dbReference type="InterPro" id="IPR011712">
    <property type="entry name" value="Sig_transdc_His_kin_sub3_dim/P"/>
</dbReference>
<protein>
    <recommendedName>
        <fullName evidence="2">histidine kinase</fullName>
        <ecNumber evidence="2">2.7.13.3</ecNumber>
    </recommendedName>
</protein>